<accession>A0A6L2M727</accession>
<keyword evidence="1" id="KW-0808">Transferase</keyword>
<organism evidence="1">
    <name type="scientific">Tanacetum cinerariifolium</name>
    <name type="common">Dalmatian daisy</name>
    <name type="synonym">Chrysanthemum cinerariifolium</name>
    <dbReference type="NCBI Taxonomy" id="118510"/>
    <lineage>
        <taxon>Eukaryota</taxon>
        <taxon>Viridiplantae</taxon>
        <taxon>Streptophyta</taxon>
        <taxon>Embryophyta</taxon>
        <taxon>Tracheophyta</taxon>
        <taxon>Spermatophyta</taxon>
        <taxon>Magnoliopsida</taxon>
        <taxon>eudicotyledons</taxon>
        <taxon>Gunneridae</taxon>
        <taxon>Pentapetalae</taxon>
        <taxon>asterids</taxon>
        <taxon>campanulids</taxon>
        <taxon>Asterales</taxon>
        <taxon>Asteraceae</taxon>
        <taxon>Asteroideae</taxon>
        <taxon>Anthemideae</taxon>
        <taxon>Anthemidinae</taxon>
        <taxon>Tanacetum</taxon>
    </lineage>
</organism>
<sequence>MIRVIWDDLDNGNFKNSYAYDRLQAKLAELNGGLDGGLIKEPLRDAGEVSQRSTKQEWAELMNKLPVYYNSQEEKDDPKLYAENVRRLMAHEDLA</sequence>
<proteinExistence type="predicted"/>
<protein>
    <submittedName>
        <fullName evidence="1">Lysophospholipid acyltransferase LPEAT1 isoform X2</fullName>
    </submittedName>
</protein>
<dbReference type="EMBL" id="BKCJ010005932">
    <property type="protein sequence ID" value="GEU69430.1"/>
    <property type="molecule type" value="Genomic_DNA"/>
</dbReference>
<dbReference type="AlphaFoldDB" id="A0A6L2M727"/>
<gene>
    <name evidence="1" type="ORF">Tci_041408</name>
</gene>
<comment type="caution">
    <text evidence="1">The sequence shown here is derived from an EMBL/GenBank/DDBJ whole genome shotgun (WGS) entry which is preliminary data.</text>
</comment>
<keyword evidence="1" id="KW-0012">Acyltransferase</keyword>
<dbReference type="GO" id="GO:0016746">
    <property type="term" value="F:acyltransferase activity"/>
    <property type="evidence" value="ECO:0007669"/>
    <property type="project" value="UniProtKB-KW"/>
</dbReference>
<name>A0A6L2M727_TANCI</name>
<reference evidence="1" key="1">
    <citation type="journal article" date="2019" name="Sci. Rep.">
        <title>Draft genome of Tanacetum cinerariifolium, the natural source of mosquito coil.</title>
        <authorList>
            <person name="Yamashiro T."/>
            <person name="Shiraishi A."/>
            <person name="Satake H."/>
            <person name="Nakayama K."/>
        </authorList>
    </citation>
    <scope>NUCLEOTIDE SEQUENCE</scope>
</reference>
<evidence type="ECO:0000313" key="1">
    <source>
        <dbReference type="EMBL" id="GEU69430.1"/>
    </source>
</evidence>